<protein>
    <recommendedName>
        <fullName evidence="3">VOC family protein</fullName>
    </recommendedName>
</protein>
<dbReference type="Pfam" id="PF06185">
    <property type="entry name" value="YecM"/>
    <property type="match status" value="1"/>
</dbReference>
<accession>A0A2T3L055</accession>
<dbReference type="GO" id="GO:0005829">
    <property type="term" value="C:cytosol"/>
    <property type="evidence" value="ECO:0007669"/>
    <property type="project" value="TreeGrafter"/>
</dbReference>
<organism evidence="1 2">
    <name type="scientific">Photobacterium leiognathi subsp. mandapamensis</name>
    <name type="common">Photobacterium mandapamensis</name>
    <dbReference type="NCBI Taxonomy" id="48408"/>
    <lineage>
        <taxon>Bacteria</taxon>
        <taxon>Pseudomonadati</taxon>
        <taxon>Pseudomonadota</taxon>
        <taxon>Gammaproteobacteria</taxon>
        <taxon>Vibrionales</taxon>
        <taxon>Vibrionaceae</taxon>
        <taxon>Photobacterium</taxon>
    </lineage>
</organism>
<comment type="caution">
    <text evidence="1">The sequence shown here is derived from an EMBL/GenBank/DDBJ whole genome shotgun (WGS) entry which is preliminary data.</text>
</comment>
<dbReference type="AlphaFoldDB" id="A0A2T3L055"/>
<dbReference type="InterPro" id="IPR029068">
    <property type="entry name" value="Glyas_Bleomycin-R_OHBP_Dase"/>
</dbReference>
<dbReference type="SUPFAM" id="SSF54593">
    <property type="entry name" value="Glyoxalase/Bleomycin resistance protein/Dihydroxybiphenyl dioxygenase"/>
    <property type="match status" value="1"/>
</dbReference>
<dbReference type="NCBIfam" id="NF008683">
    <property type="entry name" value="PRK11700.1-6"/>
    <property type="match status" value="1"/>
</dbReference>
<dbReference type="PANTHER" id="PTHR37519">
    <property type="match status" value="1"/>
</dbReference>
<dbReference type="InterPro" id="IPR010393">
    <property type="entry name" value="DUF991_YecM-like"/>
</dbReference>
<dbReference type="PANTHER" id="PTHR37519:SF1">
    <property type="entry name" value="DIHYDROXYBIPHENYL DIOXYGENASE DOMAIN-CONTAINING PROTEIN"/>
    <property type="match status" value="1"/>
</dbReference>
<sequence>MNTLEQHHLHPTQMLAQLPDFMKAITALIDDLGISLKGFQADHIALRVNDQTLAEELHQAWLSYGQEWSNNMINGRPIVIIGFEQPLQAGDWSFEALELPYPSDKSYPKQGWEHIEFVVPSTARTTDELKQDLQKQLPTLDWDGLAAKGIKVKASSPAGDNERLPNPTFAFKRDGVCIKLHGHSLKAVLESDKLNVE</sequence>
<dbReference type="RefSeq" id="WP_107184164.1">
    <property type="nucleotide sequence ID" value="NZ_JAWQGC010000002.1"/>
</dbReference>
<evidence type="ECO:0000313" key="1">
    <source>
        <dbReference type="EMBL" id="PSV13752.1"/>
    </source>
</evidence>
<dbReference type="EMBL" id="PYNS01000001">
    <property type="protein sequence ID" value="PSV13752.1"/>
    <property type="molecule type" value="Genomic_DNA"/>
</dbReference>
<evidence type="ECO:0008006" key="3">
    <source>
        <dbReference type="Google" id="ProtNLM"/>
    </source>
</evidence>
<reference evidence="1 2" key="1">
    <citation type="submission" date="2018-03" db="EMBL/GenBank/DDBJ databases">
        <title>Whole genome sequencing of Histamine producing bacteria.</title>
        <authorList>
            <person name="Butler K."/>
        </authorList>
    </citation>
    <scope>NUCLEOTIDE SEQUENCE [LARGE SCALE GENOMIC DNA]</scope>
    <source>
        <strain evidence="1 2">Res.4.1</strain>
    </source>
</reference>
<evidence type="ECO:0000313" key="2">
    <source>
        <dbReference type="Proteomes" id="UP000240530"/>
    </source>
</evidence>
<gene>
    <name evidence="1" type="ORF">C0W93_02040</name>
</gene>
<proteinExistence type="predicted"/>
<dbReference type="Gene3D" id="3.10.180.10">
    <property type="entry name" value="2,3-Dihydroxybiphenyl 1,2-Dioxygenase, domain 1"/>
    <property type="match status" value="1"/>
</dbReference>
<name>A0A2T3L055_PHOLD</name>
<dbReference type="Proteomes" id="UP000240530">
    <property type="component" value="Unassembled WGS sequence"/>
</dbReference>